<dbReference type="Gene3D" id="3.10.20.310">
    <property type="entry name" value="membrane protein fhac"/>
    <property type="match status" value="1"/>
</dbReference>
<reference evidence="7 8" key="1">
    <citation type="journal article" date="2018" name="Mol. Plant">
        <title>The genome of Artemisia annua provides insight into the evolution of Asteraceae family and artemisinin biosynthesis.</title>
        <authorList>
            <person name="Shen Q."/>
            <person name="Zhang L."/>
            <person name="Liao Z."/>
            <person name="Wang S."/>
            <person name="Yan T."/>
            <person name="Shi P."/>
            <person name="Liu M."/>
            <person name="Fu X."/>
            <person name="Pan Q."/>
            <person name="Wang Y."/>
            <person name="Lv Z."/>
            <person name="Lu X."/>
            <person name="Zhang F."/>
            <person name="Jiang W."/>
            <person name="Ma Y."/>
            <person name="Chen M."/>
            <person name="Hao X."/>
            <person name="Li L."/>
            <person name="Tang Y."/>
            <person name="Lv G."/>
            <person name="Zhou Y."/>
            <person name="Sun X."/>
            <person name="Brodelius P.E."/>
            <person name="Rose J.K.C."/>
            <person name="Tang K."/>
        </authorList>
    </citation>
    <scope>NUCLEOTIDE SEQUENCE [LARGE SCALE GENOMIC DNA]</scope>
    <source>
        <strain evidence="8">cv. Huhao1</strain>
        <tissue evidence="7">Leaf</tissue>
    </source>
</reference>
<feature type="domain" description="Toc75-like second POTRA" evidence="5">
    <location>
        <begin position="37"/>
        <end position="148"/>
    </location>
</feature>
<gene>
    <name evidence="7" type="ORF">CTI12_AA181710</name>
</gene>
<proteinExistence type="predicted"/>
<dbReference type="Pfam" id="PF01103">
    <property type="entry name" value="Omp85"/>
    <property type="match status" value="1"/>
</dbReference>
<dbReference type="PANTHER" id="PTHR12815">
    <property type="entry name" value="SORTING AND ASSEMBLY MACHINERY SAMM50 PROTEIN FAMILY MEMBER"/>
    <property type="match status" value="1"/>
</dbReference>
<dbReference type="OrthoDB" id="1161695at2759"/>
<dbReference type="Proteomes" id="UP000245207">
    <property type="component" value="Unassembled WGS sequence"/>
</dbReference>
<comment type="subcellular location">
    <subcellularLocation>
        <location evidence="3">Plastid</location>
        <location evidence="3">Chloroplast outer membrane</location>
    </subcellularLocation>
</comment>
<comment type="caution">
    <text evidence="7">The sequence shown here is derived from an EMBL/GenBank/DDBJ whole genome shotgun (WGS) entry which is preliminary data.</text>
</comment>
<feature type="domain" description="Toc75-like POTRA" evidence="6">
    <location>
        <begin position="149"/>
        <end position="230"/>
    </location>
</feature>
<dbReference type="Pfam" id="PF25282">
    <property type="entry name" value="POTRA1_3_Toc75"/>
    <property type="match status" value="1"/>
</dbReference>
<dbReference type="Pfam" id="PF25280">
    <property type="entry name" value="POTRA2_Toc75"/>
    <property type="match status" value="1"/>
</dbReference>
<dbReference type="InterPro" id="IPR057355">
    <property type="entry name" value="POTRA2_Toc75"/>
</dbReference>
<name>A0A2U1N708_ARTAN</name>
<dbReference type="InterPro" id="IPR057354">
    <property type="entry name" value="POTRA1_3_Toc75"/>
</dbReference>
<evidence type="ECO:0000313" key="8">
    <source>
        <dbReference type="Proteomes" id="UP000245207"/>
    </source>
</evidence>
<keyword evidence="1" id="KW-0934">Plastid</keyword>
<evidence type="ECO:0000256" key="3">
    <source>
        <dbReference type="ARBA" id="ARBA00024013"/>
    </source>
</evidence>
<dbReference type="PANTHER" id="PTHR12815:SF42">
    <property type="entry name" value="BACTERIAL SURFACE ANTIGEN (D15) DOMAIN-CONTAINING PROTEIN"/>
    <property type="match status" value="1"/>
</dbReference>
<dbReference type="GO" id="GO:0009707">
    <property type="term" value="C:chloroplast outer membrane"/>
    <property type="evidence" value="ECO:0007669"/>
    <property type="project" value="UniProtKB-SubCell"/>
</dbReference>
<dbReference type="EMBL" id="PKPP01003469">
    <property type="protein sequence ID" value="PWA69305.1"/>
    <property type="molecule type" value="Genomic_DNA"/>
</dbReference>
<dbReference type="GO" id="GO:0045037">
    <property type="term" value="P:protein import into chloroplast stroma"/>
    <property type="evidence" value="ECO:0007669"/>
    <property type="project" value="TreeGrafter"/>
</dbReference>
<keyword evidence="2" id="KW-0472">Membrane</keyword>
<dbReference type="InterPro" id="IPR000184">
    <property type="entry name" value="Bac_surfAg_D15"/>
</dbReference>
<keyword evidence="8" id="KW-1185">Reference proteome</keyword>
<evidence type="ECO:0000259" key="4">
    <source>
        <dbReference type="Pfam" id="PF01103"/>
    </source>
</evidence>
<protein>
    <submittedName>
        <fullName evidence="7">Protein TOC75-3, chloroplastic</fullName>
    </submittedName>
</protein>
<dbReference type="InterPro" id="IPR039910">
    <property type="entry name" value="D15-like"/>
</dbReference>
<keyword evidence="1" id="KW-1002">Plastid outer membrane</keyword>
<evidence type="ECO:0000259" key="5">
    <source>
        <dbReference type="Pfam" id="PF25280"/>
    </source>
</evidence>
<sequence length="566" mass="62913">MKGLETFASTGMKTKPDGTISVTLSFLESSWKEADRFKCISVGLLPQFEDIEIDESMSEKAKSEYLRMHDSEYRKYIKKSKACLLSSDVENEIMKMMSEHDKVTPRLLRRIRDQVEKWYHDYGYVLAKVVHFGNLDRKEVVCEVAEGDITRIVGQFQDKFGNVCKGKTRLGLIQRQFPDQLLPGKVFNIEAQRQALKNLDSLSLFSNIEVHPLPDEKQEGGIVVGITLKEDKQIKAGGFAKLPIAWHGVLPTLDSILPGGNISFVYRNIEGLNRSIIGSVVTSSLLNPQDDLTFKLEYVHPYLDGVSNPRNRTLRTSCSTKRKISPVFTGRREVDIVPPIYVDRDSIEANINITENITNESELTYGIVMEGITPHDKSGNIAPNGERVLPNGSIISDGKAYLQANITRDNTKSVNGEIVGDRNVIQIEQGVGIGSSFPIFNRDQLKMTKFIQLKNVEEGVVMMLSLLVDSVRGYNTGEIGDGRKKLELAAELRVPVVNTPVGNTLVYGFAEHGNDLGSSEDVNGNQRKGHGSSYGVGLKLGQLRAEYVVNHNSGTGSFMFGFGDRF</sequence>
<dbReference type="AlphaFoldDB" id="A0A2U1N708"/>
<evidence type="ECO:0000259" key="6">
    <source>
        <dbReference type="Pfam" id="PF25282"/>
    </source>
</evidence>
<dbReference type="STRING" id="35608.A0A2U1N708"/>
<accession>A0A2U1N708</accession>
<evidence type="ECO:0000256" key="1">
    <source>
        <dbReference type="ARBA" id="ARBA00022805"/>
    </source>
</evidence>
<dbReference type="GO" id="GO:0009658">
    <property type="term" value="P:chloroplast organization"/>
    <property type="evidence" value="ECO:0007669"/>
    <property type="project" value="TreeGrafter"/>
</dbReference>
<evidence type="ECO:0000313" key="7">
    <source>
        <dbReference type="EMBL" id="PWA69305.1"/>
    </source>
</evidence>
<evidence type="ECO:0000256" key="2">
    <source>
        <dbReference type="ARBA" id="ARBA00023136"/>
    </source>
</evidence>
<organism evidence="7 8">
    <name type="scientific">Artemisia annua</name>
    <name type="common">Sweet wormwood</name>
    <dbReference type="NCBI Taxonomy" id="35608"/>
    <lineage>
        <taxon>Eukaryota</taxon>
        <taxon>Viridiplantae</taxon>
        <taxon>Streptophyta</taxon>
        <taxon>Embryophyta</taxon>
        <taxon>Tracheophyta</taxon>
        <taxon>Spermatophyta</taxon>
        <taxon>Magnoliopsida</taxon>
        <taxon>eudicotyledons</taxon>
        <taxon>Gunneridae</taxon>
        <taxon>Pentapetalae</taxon>
        <taxon>asterids</taxon>
        <taxon>campanulids</taxon>
        <taxon>Asterales</taxon>
        <taxon>Asteraceae</taxon>
        <taxon>Asteroideae</taxon>
        <taxon>Anthemideae</taxon>
        <taxon>Artemisiinae</taxon>
        <taxon>Artemisia</taxon>
    </lineage>
</organism>
<feature type="domain" description="Bacterial surface antigen (D15)" evidence="4">
    <location>
        <begin position="469"/>
        <end position="566"/>
    </location>
</feature>